<dbReference type="EMBL" id="PQFF01000215">
    <property type="protein sequence ID" value="RHZ73197.1"/>
    <property type="molecule type" value="Genomic_DNA"/>
</dbReference>
<dbReference type="Proteomes" id="UP000266861">
    <property type="component" value="Unassembled WGS sequence"/>
</dbReference>
<reference evidence="1 2" key="1">
    <citation type="submission" date="2018-08" db="EMBL/GenBank/DDBJ databases">
        <title>Genome and evolution of the arbuscular mycorrhizal fungus Diversispora epigaea (formerly Glomus versiforme) and its bacterial endosymbionts.</title>
        <authorList>
            <person name="Sun X."/>
            <person name="Fei Z."/>
            <person name="Harrison M."/>
        </authorList>
    </citation>
    <scope>NUCLEOTIDE SEQUENCE [LARGE SCALE GENOMIC DNA]</scope>
    <source>
        <strain evidence="1 2">IT104</strain>
    </source>
</reference>
<name>A0A397IEG6_9GLOM</name>
<sequence>MSGMEFTRFITECIERSNGPENNIQFSTPDKHSSVAKKPLKNYKIRIYKTNSEALYQGGREMHVIRDKVNKVLANYKSKEYKEAIELMETMGKPQSDLANNLKTNQGNQQRLLETLAKEEILEKIEGGTNVAFEEEIARIKSELEINWNNKEK</sequence>
<dbReference type="AlphaFoldDB" id="A0A397IEG6"/>
<keyword evidence="2" id="KW-1185">Reference proteome</keyword>
<evidence type="ECO:0000313" key="1">
    <source>
        <dbReference type="EMBL" id="RHZ73197.1"/>
    </source>
</evidence>
<gene>
    <name evidence="1" type="ORF">Glove_232g121</name>
</gene>
<accession>A0A397IEG6</accession>
<comment type="caution">
    <text evidence="1">The sequence shown here is derived from an EMBL/GenBank/DDBJ whole genome shotgun (WGS) entry which is preliminary data.</text>
</comment>
<evidence type="ECO:0000313" key="2">
    <source>
        <dbReference type="Proteomes" id="UP000266861"/>
    </source>
</evidence>
<protein>
    <submittedName>
        <fullName evidence="1">Uncharacterized protein</fullName>
    </submittedName>
</protein>
<organism evidence="1 2">
    <name type="scientific">Diversispora epigaea</name>
    <dbReference type="NCBI Taxonomy" id="1348612"/>
    <lineage>
        <taxon>Eukaryota</taxon>
        <taxon>Fungi</taxon>
        <taxon>Fungi incertae sedis</taxon>
        <taxon>Mucoromycota</taxon>
        <taxon>Glomeromycotina</taxon>
        <taxon>Glomeromycetes</taxon>
        <taxon>Diversisporales</taxon>
        <taxon>Diversisporaceae</taxon>
        <taxon>Diversispora</taxon>
    </lineage>
</organism>
<proteinExistence type="predicted"/>